<proteinExistence type="predicted"/>
<keyword evidence="3" id="KW-1185">Reference proteome</keyword>
<dbReference type="EMBL" id="JBHUNA010000030">
    <property type="protein sequence ID" value="MFD2761900.1"/>
    <property type="molecule type" value="Genomic_DNA"/>
</dbReference>
<accession>A0ABW5V8T8</accession>
<name>A0ABW5V8T8_9BACI</name>
<organism evidence="2 3">
    <name type="scientific">Lentibacillus juripiscarius</name>
    <dbReference type="NCBI Taxonomy" id="257446"/>
    <lineage>
        <taxon>Bacteria</taxon>
        <taxon>Bacillati</taxon>
        <taxon>Bacillota</taxon>
        <taxon>Bacilli</taxon>
        <taxon>Bacillales</taxon>
        <taxon>Bacillaceae</taxon>
        <taxon>Lentibacillus</taxon>
    </lineage>
</organism>
<protein>
    <submittedName>
        <fullName evidence="2">Uncharacterized protein</fullName>
    </submittedName>
</protein>
<reference evidence="3" key="1">
    <citation type="journal article" date="2019" name="Int. J. Syst. Evol. Microbiol.">
        <title>The Global Catalogue of Microorganisms (GCM) 10K type strain sequencing project: providing services to taxonomists for standard genome sequencing and annotation.</title>
        <authorList>
            <consortium name="The Broad Institute Genomics Platform"/>
            <consortium name="The Broad Institute Genome Sequencing Center for Infectious Disease"/>
            <person name="Wu L."/>
            <person name="Ma J."/>
        </authorList>
    </citation>
    <scope>NUCLEOTIDE SEQUENCE [LARGE SCALE GENOMIC DNA]</scope>
    <source>
        <strain evidence="3">TISTR 1535</strain>
    </source>
</reference>
<dbReference type="Proteomes" id="UP001597502">
    <property type="component" value="Unassembled WGS sequence"/>
</dbReference>
<keyword evidence="1" id="KW-0812">Transmembrane</keyword>
<evidence type="ECO:0000313" key="2">
    <source>
        <dbReference type="EMBL" id="MFD2761900.1"/>
    </source>
</evidence>
<feature type="transmembrane region" description="Helical" evidence="1">
    <location>
        <begin position="7"/>
        <end position="25"/>
    </location>
</feature>
<sequence length="53" mass="5994">MQQNNNMWLPLIASVGVGAATYYSMTRNNNNFGQAMQQMIPVVSQMNKNNQPF</sequence>
<keyword evidence="1" id="KW-0472">Membrane</keyword>
<evidence type="ECO:0000256" key="1">
    <source>
        <dbReference type="SAM" id="Phobius"/>
    </source>
</evidence>
<comment type="caution">
    <text evidence="2">The sequence shown here is derived from an EMBL/GenBank/DDBJ whole genome shotgun (WGS) entry which is preliminary data.</text>
</comment>
<gene>
    <name evidence="2" type="ORF">ACFSUO_13155</name>
</gene>
<keyword evidence="1" id="KW-1133">Transmembrane helix</keyword>
<evidence type="ECO:0000313" key="3">
    <source>
        <dbReference type="Proteomes" id="UP001597502"/>
    </source>
</evidence>